<evidence type="ECO:0000313" key="1">
    <source>
        <dbReference type="EMBL" id="VFK48517.1"/>
    </source>
</evidence>
<proteinExistence type="predicted"/>
<name>A0A451AE87_9GAMM</name>
<dbReference type="AlphaFoldDB" id="A0A451AE87"/>
<organism evidence="2">
    <name type="scientific">Candidatus Kentrum sp. TC</name>
    <dbReference type="NCBI Taxonomy" id="2126339"/>
    <lineage>
        <taxon>Bacteria</taxon>
        <taxon>Pseudomonadati</taxon>
        <taxon>Pseudomonadota</taxon>
        <taxon>Gammaproteobacteria</taxon>
        <taxon>Candidatus Kentrum</taxon>
    </lineage>
</organism>
<protein>
    <submittedName>
        <fullName evidence="2">Uncharacterized protein</fullName>
    </submittedName>
</protein>
<evidence type="ECO:0000313" key="2">
    <source>
        <dbReference type="EMBL" id="VFK64352.1"/>
    </source>
</evidence>
<gene>
    <name evidence="1" type="ORF">BECKTC1821E_GA0114239_11168</name>
    <name evidence="2" type="ORF">BECKTC1821F_GA0114240_11228</name>
</gene>
<dbReference type="EMBL" id="CAADFT010000116">
    <property type="protein sequence ID" value="VFK48517.1"/>
    <property type="molecule type" value="Genomic_DNA"/>
</dbReference>
<sequence>MKKYNQKIKRQVRIRSRHRTVLITVLAAKNKMEYGGYVGLNVHKIALSFRLPKRVGKSLSTKERSPTIQAKYAS</sequence>
<reference evidence="2" key="1">
    <citation type="submission" date="2019-02" db="EMBL/GenBank/DDBJ databases">
        <authorList>
            <person name="Gruber-Vodicka R. H."/>
            <person name="Seah K. B. B."/>
        </authorList>
    </citation>
    <scope>NUCLEOTIDE SEQUENCE</scope>
    <source>
        <strain evidence="1">BECK_BZ125</strain>
        <strain evidence="2">BECK_BZ126</strain>
    </source>
</reference>
<dbReference type="EMBL" id="CAADFW010000122">
    <property type="protein sequence ID" value="VFK64352.1"/>
    <property type="molecule type" value="Genomic_DNA"/>
</dbReference>
<accession>A0A451AE87</accession>